<evidence type="ECO:0000259" key="24">
    <source>
        <dbReference type="PROSITE" id="PS50011"/>
    </source>
</evidence>
<keyword evidence="8" id="KW-0808">Transferase</keyword>
<comment type="subcellular location">
    <subcellularLocation>
        <location evidence="1">Cell membrane</location>
        <topology evidence="1">Single-pass membrane protein</topology>
    </subcellularLocation>
</comment>
<evidence type="ECO:0000256" key="18">
    <source>
        <dbReference type="ARBA" id="ARBA00023180"/>
    </source>
</evidence>
<dbReference type="PROSITE" id="PS00108">
    <property type="entry name" value="PROTEIN_KINASE_ST"/>
    <property type="match status" value="1"/>
</dbReference>
<evidence type="ECO:0000256" key="12">
    <source>
        <dbReference type="ARBA" id="ARBA00022741"/>
    </source>
</evidence>
<dbReference type="SUPFAM" id="SSF52058">
    <property type="entry name" value="L domain-like"/>
    <property type="match status" value="3"/>
</dbReference>
<dbReference type="Gene3D" id="3.80.10.10">
    <property type="entry name" value="Ribonuclease Inhibitor"/>
    <property type="match status" value="4"/>
</dbReference>
<dbReference type="InterPro" id="IPR013210">
    <property type="entry name" value="LRR_N_plant-typ"/>
</dbReference>
<dbReference type="PANTHER" id="PTHR48056">
    <property type="entry name" value="LRR RECEPTOR-LIKE SERINE/THREONINE-PROTEIN KINASE-RELATED"/>
    <property type="match status" value="1"/>
</dbReference>
<evidence type="ECO:0000256" key="14">
    <source>
        <dbReference type="ARBA" id="ARBA00022840"/>
    </source>
</evidence>
<dbReference type="PROSITE" id="PS00107">
    <property type="entry name" value="PROTEIN_KINASE_ATP"/>
    <property type="match status" value="1"/>
</dbReference>
<evidence type="ECO:0000256" key="16">
    <source>
        <dbReference type="ARBA" id="ARBA00023136"/>
    </source>
</evidence>
<keyword evidence="16 22" id="KW-0472">Membrane</keyword>
<keyword evidence="18" id="KW-0325">Glycoprotein</keyword>
<keyword evidence="10 23" id="KW-0732">Signal</keyword>
<dbReference type="SMART" id="SM00369">
    <property type="entry name" value="LRR_TYP"/>
    <property type="match status" value="9"/>
</dbReference>
<dbReference type="FunFam" id="3.30.200.20:FF:000661">
    <property type="entry name" value="Serine-threonine protein kinase plant-type"/>
    <property type="match status" value="1"/>
</dbReference>
<evidence type="ECO:0000256" key="10">
    <source>
        <dbReference type="ARBA" id="ARBA00022729"/>
    </source>
</evidence>
<dbReference type="Pfam" id="PF00560">
    <property type="entry name" value="LRR_1"/>
    <property type="match status" value="5"/>
</dbReference>
<dbReference type="Pfam" id="PF08263">
    <property type="entry name" value="LRRNT_2"/>
    <property type="match status" value="1"/>
</dbReference>
<dbReference type="PROSITE" id="PS51450">
    <property type="entry name" value="LRR"/>
    <property type="match status" value="1"/>
</dbReference>
<evidence type="ECO:0000256" key="5">
    <source>
        <dbReference type="ARBA" id="ARBA00022527"/>
    </source>
</evidence>
<evidence type="ECO:0000256" key="9">
    <source>
        <dbReference type="ARBA" id="ARBA00022692"/>
    </source>
</evidence>
<evidence type="ECO:0000256" key="23">
    <source>
        <dbReference type="SAM" id="SignalP"/>
    </source>
</evidence>
<protein>
    <recommendedName>
        <fullName evidence="3">non-specific serine/threonine protein kinase</fullName>
        <ecNumber evidence="3">2.7.11.1</ecNumber>
    </recommendedName>
</protein>
<dbReference type="InterPro" id="IPR032675">
    <property type="entry name" value="LRR_dom_sf"/>
</dbReference>
<dbReference type="GO" id="GO:0033612">
    <property type="term" value="F:receptor serine/threonine kinase binding"/>
    <property type="evidence" value="ECO:0007669"/>
    <property type="project" value="TreeGrafter"/>
</dbReference>
<evidence type="ECO:0000256" key="1">
    <source>
        <dbReference type="ARBA" id="ARBA00004162"/>
    </source>
</evidence>
<dbReference type="FunFam" id="3.80.10.10:FF:000383">
    <property type="entry name" value="Leucine-rich repeat receptor protein kinase EMS1"/>
    <property type="match status" value="1"/>
</dbReference>
<evidence type="ECO:0000256" key="2">
    <source>
        <dbReference type="ARBA" id="ARBA00008684"/>
    </source>
</evidence>
<dbReference type="InterPro" id="IPR017441">
    <property type="entry name" value="Protein_kinase_ATP_BS"/>
</dbReference>
<dbReference type="SMART" id="SM00365">
    <property type="entry name" value="LRR_SD22"/>
    <property type="match status" value="6"/>
</dbReference>
<keyword evidence="4" id="KW-1003">Cell membrane</keyword>
<evidence type="ECO:0000256" key="3">
    <source>
        <dbReference type="ARBA" id="ARBA00012513"/>
    </source>
</evidence>
<keyword evidence="5" id="KW-0723">Serine/threonine-protein kinase</keyword>
<evidence type="ECO:0000313" key="25">
    <source>
        <dbReference type="EMBL" id="GKU94283.1"/>
    </source>
</evidence>
<evidence type="ECO:0000256" key="15">
    <source>
        <dbReference type="ARBA" id="ARBA00022989"/>
    </source>
</evidence>
<comment type="catalytic activity">
    <reaction evidence="19">
        <text>L-threonyl-[protein] + ATP = O-phospho-L-threonyl-[protein] + ADP + H(+)</text>
        <dbReference type="Rhea" id="RHEA:46608"/>
        <dbReference type="Rhea" id="RHEA-COMP:11060"/>
        <dbReference type="Rhea" id="RHEA-COMP:11605"/>
        <dbReference type="ChEBI" id="CHEBI:15378"/>
        <dbReference type="ChEBI" id="CHEBI:30013"/>
        <dbReference type="ChEBI" id="CHEBI:30616"/>
        <dbReference type="ChEBI" id="CHEBI:61977"/>
        <dbReference type="ChEBI" id="CHEBI:456216"/>
        <dbReference type="EC" id="2.7.11.1"/>
    </reaction>
</comment>
<dbReference type="CDD" id="cd14066">
    <property type="entry name" value="STKc_IRAK"/>
    <property type="match status" value="1"/>
</dbReference>
<evidence type="ECO:0000256" key="4">
    <source>
        <dbReference type="ARBA" id="ARBA00022475"/>
    </source>
</evidence>
<feature type="binding site" evidence="21">
    <location>
        <position position="855"/>
    </location>
    <ligand>
        <name>ATP</name>
        <dbReference type="ChEBI" id="CHEBI:30616"/>
    </ligand>
</feature>
<evidence type="ECO:0000256" key="21">
    <source>
        <dbReference type="PROSITE-ProRule" id="PRU10141"/>
    </source>
</evidence>
<proteinExistence type="inferred from homology"/>
<dbReference type="GO" id="GO:0005524">
    <property type="term" value="F:ATP binding"/>
    <property type="evidence" value="ECO:0007669"/>
    <property type="project" value="UniProtKB-UniRule"/>
</dbReference>
<dbReference type="PROSITE" id="PS50011">
    <property type="entry name" value="PROTEIN_KINASE_DOM"/>
    <property type="match status" value="1"/>
</dbReference>
<accession>A0AAV5HZK4</accession>
<dbReference type="SMART" id="SM00220">
    <property type="entry name" value="S_TKc"/>
    <property type="match status" value="1"/>
</dbReference>
<dbReference type="PANTHER" id="PTHR48056:SF73">
    <property type="entry name" value="LRR RECEPTOR-LIKE SERINE_THREONINE-PROTEIN KINASE EFR"/>
    <property type="match status" value="1"/>
</dbReference>
<name>A0AAV5HZK4_9ROSI</name>
<dbReference type="FunFam" id="3.80.10.10:FF:000317">
    <property type="entry name" value="Inactive leucine-rich repeat receptor-like protein kinase"/>
    <property type="match status" value="1"/>
</dbReference>
<organism evidence="25 26">
    <name type="scientific">Rubroshorea leprosula</name>
    <dbReference type="NCBI Taxonomy" id="152421"/>
    <lineage>
        <taxon>Eukaryota</taxon>
        <taxon>Viridiplantae</taxon>
        <taxon>Streptophyta</taxon>
        <taxon>Embryophyta</taxon>
        <taxon>Tracheophyta</taxon>
        <taxon>Spermatophyta</taxon>
        <taxon>Magnoliopsida</taxon>
        <taxon>eudicotyledons</taxon>
        <taxon>Gunneridae</taxon>
        <taxon>Pentapetalae</taxon>
        <taxon>rosids</taxon>
        <taxon>malvids</taxon>
        <taxon>Malvales</taxon>
        <taxon>Dipterocarpaceae</taxon>
        <taxon>Rubroshorea</taxon>
    </lineage>
</organism>
<evidence type="ECO:0000256" key="20">
    <source>
        <dbReference type="ARBA" id="ARBA00048679"/>
    </source>
</evidence>
<dbReference type="FunFam" id="3.80.10.10:FF:000453">
    <property type="entry name" value="Leucine-rich receptor-like protein kinase family protein"/>
    <property type="match status" value="1"/>
</dbReference>
<dbReference type="GO" id="GO:0009791">
    <property type="term" value="P:post-embryonic development"/>
    <property type="evidence" value="ECO:0007669"/>
    <property type="project" value="UniProtKB-ARBA"/>
</dbReference>
<evidence type="ECO:0000256" key="13">
    <source>
        <dbReference type="ARBA" id="ARBA00022777"/>
    </source>
</evidence>
<dbReference type="AlphaFoldDB" id="A0AAV5HZK4"/>
<dbReference type="GO" id="GO:0004674">
    <property type="term" value="F:protein serine/threonine kinase activity"/>
    <property type="evidence" value="ECO:0007669"/>
    <property type="project" value="UniProtKB-KW"/>
</dbReference>
<evidence type="ECO:0000313" key="26">
    <source>
        <dbReference type="Proteomes" id="UP001054252"/>
    </source>
</evidence>
<dbReference type="InterPro" id="IPR001245">
    <property type="entry name" value="Ser-Thr/Tyr_kinase_cat_dom"/>
</dbReference>
<dbReference type="InterPro" id="IPR003591">
    <property type="entry name" value="Leu-rich_rpt_typical-subtyp"/>
</dbReference>
<dbReference type="GO" id="GO:0006952">
    <property type="term" value="P:defense response"/>
    <property type="evidence" value="ECO:0007669"/>
    <property type="project" value="UniProtKB-ARBA"/>
</dbReference>
<keyword evidence="13" id="KW-0418">Kinase</keyword>
<dbReference type="FunFam" id="3.80.10.10:FF:000095">
    <property type="entry name" value="LRR receptor-like serine/threonine-protein kinase GSO1"/>
    <property type="match status" value="1"/>
</dbReference>
<evidence type="ECO:0000256" key="17">
    <source>
        <dbReference type="ARBA" id="ARBA00023170"/>
    </source>
</evidence>
<dbReference type="InterPro" id="IPR000719">
    <property type="entry name" value="Prot_kinase_dom"/>
</dbReference>
<comment type="caution">
    <text evidence="25">The sequence shown here is derived from an EMBL/GenBank/DDBJ whole genome shotgun (WGS) entry which is preliminary data.</text>
</comment>
<evidence type="ECO:0000256" key="8">
    <source>
        <dbReference type="ARBA" id="ARBA00022679"/>
    </source>
</evidence>
<dbReference type="GO" id="GO:0051707">
    <property type="term" value="P:response to other organism"/>
    <property type="evidence" value="ECO:0007669"/>
    <property type="project" value="UniProtKB-ARBA"/>
</dbReference>
<dbReference type="FunFam" id="1.10.510.10:FF:000358">
    <property type="entry name" value="Putative leucine-rich repeat receptor-like serine/threonine-protein kinase"/>
    <property type="match status" value="1"/>
</dbReference>
<feature type="chain" id="PRO_5043327327" description="non-specific serine/threonine protein kinase" evidence="23">
    <location>
        <begin position="27"/>
        <end position="1111"/>
    </location>
</feature>
<keyword evidence="11" id="KW-0677">Repeat</keyword>
<sequence length="1111" mass="122157">MENKIMCTVFFPILLTQCFLAASAMSQKNFTTDKYALLEFKTHITSDPFNILSSNWSSATSICNWVGVSCDALHRRVTTLDLPNMNLTGSVPPHLGNLSFLVSVNLSGNSFYGHLPSELGKLQRLRHFDLSSNFLEGSIPDTICLLLKLEIFRIGNNQFTGTISRKFGNLTKLRKIYIGDTKIGGKIPQEIGNLHNLEEFVATNATLSGPIPPSIGECKKLQKLLLSTNRFTGYIPRSIGNLSELTVLYLDDNNLEGEIGPATIYNISSLKAINLANNNLSGNFPLDLCRRLPMLEWLILSNNKLTGNIPKDIGNCTLLSAIGISGNSLKGEIPKEVGNLPLSFLDLGDNLLSGCIHPMIFNISTLEIIGLQRNNLSGQLPSTFGLGLPRLTRLELNENKLTGILPTSISNSSLLTILQLSQNSFTGPLPNSLGHLRFLECLHLQGNNMSSKFSNPEKSFLSSLTISRSLTRIGIESNPLNCVLPNSFGNLSTSLKYLYAENCKIQGNIPLAIGNMSNLIDLRLGRNDLIGPIPATIGGLKQLQGFYFYSNKLQGAIPYGLCHLKALSNLILSDNQLNGTLPECLANVSSLRALYLDSNKLSSTIPLTFWSLKYILEVSLSSNAFNGALPLDFGNLKVLISMDLSRNQLLGNLPTSIGDLKDLTYLSLAENVFEGNIPQSFDGLVSLVFLDLSNNILSGVIPKSLEGLSSLKFFNVSFNRLEGEIPSGGSFRNFSAQSFMGNAALCGLPRFQVAPCKSKSHKKSIHVLRLVLPIVAATILILSLAIIITFKRRYKSKAKHTDEEIFPSLANWKRISYLELQHATDKFHEGNLLGTGGFGSVYNGTLPNGINIAIKVFNLQVEGVRESFDTECEVLRSIRHRNLIKIISSCCSEDFKALVLEFMPNGTLEKWLYSDENRLNILQRLNLMIDVACALEYLHHGHSVPIIHCDLKPSNVLLDEDMVARVGDFGLAKLLGEGASVMQTMRIATIGYMAPEYGSLGMVSAKGDVYSYGILVLETFTKKKPTDKMFAGEMSLKAWVNESLSHSATEVVDATLMEEEEHFIAKANCVSSVLEVALNCCAEAPKMRRNMMDVVAMLKKIKNQYLKDVRD</sequence>
<feature type="signal peptide" evidence="23">
    <location>
        <begin position="1"/>
        <end position="26"/>
    </location>
</feature>
<dbReference type="EC" id="2.7.11.1" evidence="3"/>
<dbReference type="SUPFAM" id="SSF56112">
    <property type="entry name" value="Protein kinase-like (PK-like)"/>
    <property type="match status" value="1"/>
</dbReference>
<dbReference type="Gene3D" id="3.30.200.20">
    <property type="entry name" value="Phosphorylase Kinase, domain 1"/>
    <property type="match status" value="1"/>
</dbReference>
<gene>
    <name evidence="25" type="ORF">SLEP1_g7802</name>
</gene>
<dbReference type="InterPro" id="IPR008271">
    <property type="entry name" value="Ser/Thr_kinase_AS"/>
</dbReference>
<evidence type="ECO:0000256" key="6">
    <source>
        <dbReference type="ARBA" id="ARBA00022553"/>
    </source>
</evidence>
<comment type="catalytic activity">
    <reaction evidence="20">
        <text>L-seryl-[protein] + ATP = O-phospho-L-seryl-[protein] + ADP + H(+)</text>
        <dbReference type="Rhea" id="RHEA:17989"/>
        <dbReference type="Rhea" id="RHEA-COMP:9863"/>
        <dbReference type="Rhea" id="RHEA-COMP:11604"/>
        <dbReference type="ChEBI" id="CHEBI:15378"/>
        <dbReference type="ChEBI" id="CHEBI:29999"/>
        <dbReference type="ChEBI" id="CHEBI:30616"/>
        <dbReference type="ChEBI" id="CHEBI:83421"/>
        <dbReference type="ChEBI" id="CHEBI:456216"/>
        <dbReference type="EC" id="2.7.11.1"/>
    </reaction>
</comment>
<reference evidence="25 26" key="1">
    <citation type="journal article" date="2021" name="Commun. Biol.">
        <title>The genome of Shorea leprosula (Dipterocarpaceae) highlights the ecological relevance of drought in aseasonal tropical rainforests.</title>
        <authorList>
            <person name="Ng K.K.S."/>
            <person name="Kobayashi M.J."/>
            <person name="Fawcett J.A."/>
            <person name="Hatakeyama M."/>
            <person name="Paape T."/>
            <person name="Ng C.H."/>
            <person name="Ang C.C."/>
            <person name="Tnah L.H."/>
            <person name="Lee C.T."/>
            <person name="Nishiyama T."/>
            <person name="Sese J."/>
            <person name="O'Brien M.J."/>
            <person name="Copetti D."/>
            <person name="Mohd Noor M.I."/>
            <person name="Ong R.C."/>
            <person name="Putra M."/>
            <person name="Sireger I.Z."/>
            <person name="Indrioko S."/>
            <person name="Kosugi Y."/>
            <person name="Izuno A."/>
            <person name="Isagi Y."/>
            <person name="Lee S.L."/>
            <person name="Shimizu K.K."/>
        </authorList>
    </citation>
    <scope>NUCLEOTIDE SEQUENCE [LARGE SCALE GENOMIC DNA]</scope>
    <source>
        <strain evidence="25">214</strain>
    </source>
</reference>
<keyword evidence="15 22" id="KW-1133">Transmembrane helix</keyword>
<dbReference type="Proteomes" id="UP001054252">
    <property type="component" value="Unassembled WGS sequence"/>
</dbReference>
<keyword evidence="6" id="KW-0597">Phosphoprotein</keyword>
<comment type="similarity">
    <text evidence="2">Belongs to the protein kinase superfamily. Ser/Thr protein kinase family.</text>
</comment>
<evidence type="ECO:0000256" key="19">
    <source>
        <dbReference type="ARBA" id="ARBA00047899"/>
    </source>
</evidence>
<dbReference type="Pfam" id="PF07714">
    <property type="entry name" value="PK_Tyr_Ser-Thr"/>
    <property type="match status" value="1"/>
</dbReference>
<feature type="domain" description="Protein kinase" evidence="24">
    <location>
        <begin position="827"/>
        <end position="1106"/>
    </location>
</feature>
<dbReference type="InterPro" id="IPR050647">
    <property type="entry name" value="Plant_LRR-RLKs"/>
</dbReference>
<keyword evidence="12 21" id="KW-0547">Nucleotide-binding</keyword>
<dbReference type="GO" id="GO:0005886">
    <property type="term" value="C:plasma membrane"/>
    <property type="evidence" value="ECO:0007669"/>
    <property type="project" value="UniProtKB-SubCell"/>
</dbReference>
<evidence type="ECO:0000256" key="11">
    <source>
        <dbReference type="ARBA" id="ARBA00022737"/>
    </source>
</evidence>
<dbReference type="InterPro" id="IPR011009">
    <property type="entry name" value="Kinase-like_dom_sf"/>
</dbReference>
<keyword evidence="7" id="KW-0433">Leucine-rich repeat</keyword>
<dbReference type="Pfam" id="PF13855">
    <property type="entry name" value="LRR_8"/>
    <property type="match status" value="3"/>
</dbReference>
<evidence type="ECO:0000256" key="22">
    <source>
        <dbReference type="SAM" id="Phobius"/>
    </source>
</evidence>
<keyword evidence="14 21" id="KW-0067">ATP-binding</keyword>
<dbReference type="EMBL" id="BPVZ01000008">
    <property type="protein sequence ID" value="GKU94283.1"/>
    <property type="molecule type" value="Genomic_DNA"/>
</dbReference>
<evidence type="ECO:0000256" key="7">
    <source>
        <dbReference type="ARBA" id="ARBA00022614"/>
    </source>
</evidence>
<keyword evidence="26" id="KW-1185">Reference proteome</keyword>
<dbReference type="InterPro" id="IPR001611">
    <property type="entry name" value="Leu-rich_rpt"/>
</dbReference>
<keyword evidence="9 22" id="KW-0812">Transmembrane</keyword>
<dbReference type="Gene3D" id="1.10.510.10">
    <property type="entry name" value="Transferase(Phosphotransferase) domain 1"/>
    <property type="match status" value="1"/>
</dbReference>
<feature type="transmembrane region" description="Helical" evidence="22">
    <location>
        <begin position="767"/>
        <end position="790"/>
    </location>
</feature>
<keyword evidence="17" id="KW-0675">Receptor</keyword>